<proteinExistence type="predicted"/>
<feature type="domain" description="Major facilitator superfamily (MFS) profile" evidence="8">
    <location>
        <begin position="52"/>
        <end position="473"/>
    </location>
</feature>
<comment type="subcellular location">
    <subcellularLocation>
        <location evidence="1">Membrane</location>
        <topology evidence="1">Multi-pass membrane protein</topology>
    </subcellularLocation>
</comment>
<feature type="transmembrane region" description="Helical" evidence="7">
    <location>
        <begin position="179"/>
        <end position="200"/>
    </location>
</feature>
<feature type="transmembrane region" description="Helical" evidence="7">
    <location>
        <begin position="50"/>
        <end position="70"/>
    </location>
</feature>
<feature type="transmembrane region" description="Helical" evidence="7">
    <location>
        <begin position="378"/>
        <end position="398"/>
    </location>
</feature>
<dbReference type="PANTHER" id="PTHR43791:SF58">
    <property type="entry name" value="TRANSPORTER, PUTATIVE (AFU_ORTHOLOGUE AFUA_8G04470)-RELATED"/>
    <property type="match status" value="1"/>
</dbReference>
<evidence type="ECO:0000256" key="7">
    <source>
        <dbReference type="SAM" id="Phobius"/>
    </source>
</evidence>
<dbReference type="GO" id="GO:0016020">
    <property type="term" value="C:membrane"/>
    <property type="evidence" value="ECO:0007669"/>
    <property type="project" value="UniProtKB-SubCell"/>
</dbReference>
<dbReference type="OrthoDB" id="2962993at2759"/>
<protein>
    <submittedName>
        <fullName evidence="9">MFS transporter</fullName>
    </submittedName>
</protein>
<dbReference type="FunFam" id="1.20.1250.20:FF:000783">
    <property type="entry name" value="MFS general substrate transporter"/>
    <property type="match status" value="1"/>
</dbReference>
<dbReference type="SUPFAM" id="SSF103473">
    <property type="entry name" value="MFS general substrate transporter"/>
    <property type="match status" value="1"/>
</dbReference>
<evidence type="ECO:0000256" key="2">
    <source>
        <dbReference type="ARBA" id="ARBA00022448"/>
    </source>
</evidence>
<evidence type="ECO:0000256" key="3">
    <source>
        <dbReference type="ARBA" id="ARBA00022692"/>
    </source>
</evidence>
<feature type="transmembrane region" description="Helical" evidence="7">
    <location>
        <begin position="145"/>
        <end position="167"/>
    </location>
</feature>
<feature type="transmembrane region" description="Helical" evidence="7">
    <location>
        <begin position="286"/>
        <end position="310"/>
    </location>
</feature>
<feature type="transmembrane region" description="Helical" evidence="7">
    <location>
        <begin position="90"/>
        <end position="112"/>
    </location>
</feature>
<evidence type="ECO:0000256" key="5">
    <source>
        <dbReference type="ARBA" id="ARBA00023136"/>
    </source>
</evidence>
<comment type="caution">
    <text evidence="9">The sequence shown here is derived from an EMBL/GenBank/DDBJ whole genome shotgun (WGS) entry which is preliminary data.</text>
</comment>
<sequence>MAPKATVNADLEEVRRDSSDDHTNDNSAEGQQQKAEYAAFERRVRLKVDLRLCTIAGLLCSLDLLDSGVISSASVTSMLSDLDLDQGNRYSVSIFIFTIASIAFQLPSTIAVRTFGPRVWFSFITFCFGLITLCTGFVHSWKQMIALRVLLGASMSGIYPGLTYLISTWYTRKEQQLRFAFLQSGEVIVLATGSIVNFGLNQLNGRAGLEGWRWMFLVQGLISCILGIVTYWWMVDFPENAHKSFSFLTEEESNFAAQRIQKDRGDVKPEPLSLSKVLVHGQDPKVYGFCVMYFILNLVSTSLSYFLPIILQGGMGFSSDQAILLSAPPYYYAVIPAILSSWISDKYNIRGPVIVFNSLCLIAGFVMLGFSSQVTVRYVGTYLATGSYVANWAALAAYQANNIVGQWKRVFTAAAVTAFNGAGGIAGSFIVRSNEAPRYLTAVWVSIGSHVLMIAFVGLFSLYFALANGQQRSGKKVIEKTEGFRYTY</sequence>
<organism evidence="9 10">
    <name type="scientific">Saccharata proteae CBS 121410</name>
    <dbReference type="NCBI Taxonomy" id="1314787"/>
    <lineage>
        <taxon>Eukaryota</taxon>
        <taxon>Fungi</taxon>
        <taxon>Dikarya</taxon>
        <taxon>Ascomycota</taxon>
        <taxon>Pezizomycotina</taxon>
        <taxon>Dothideomycetes</taxon>
        <taxon>Dothideomycetes incertae sedis</taxon>
        <taxon>Botryosphaeriales</taxon>
        <taxon>Saccharataceae</taxon>
        <taxon>Saccharata</taxon>
    </lineage>
</organism>
<keyword evidence="4 7" id="KW-1133">Transmembrane helix</keyword>
<dbReference type="Gene3D" id="1.20.1250.20">
    <property type="entry name" value="MFS general substrate transporter like domains"/>
    <property type="match status" value="2"/>
</dbReference>
<keyword evidence="5 7" id="KW-0472">Membrane</keyword>
<feature type="compositionally biased region" description="Basic and acidic residues" evidence="6">
    <location>
        <begin position="12"/>
        <end position="24"/>
    </location>
</feature>
<keyword evidence="3 7" id="KW-0812">Transmembrane</keyword>
<feature type="transmembrane region" description="Helical" evidence="7">
    <location>
        <begin position="212"/>
        <end position="234"/>
    </location>
</feature>
<feature type="transmembrane region" description="Helical" evidence="7">
    <location>
        <begin position="119"/>
        <end position="139"/>
    </location>
</feature>
<feature type="transmembrane region" description="Helical" evidence="7">
    <location>
        <begin position="354"/>
        <end position="372"/>
    </location>
</feature>
<feature type="transmembrane region" description="Helical" evidence="7">
    <location>
        <begin position="443"/>
        <end position="466"/>
    </location>
</feature>
<dbReference type="Proteomes" id="UP000799776">
    <property type="component" value="Unassembled WGS sequence"/>
</dbReference>
<dbReference type="InterPro" id="IPR020846">
    <property type="entry name" value="MFS_dom"/>
</dbReference>
<dbReference type="FunFam" id="1.20.1250.20:FF:001024">
    <property type="entry name" value="MFS general substrate transporter"/>
    <property type="match status" value="1"/>
</dbReference>
<evidence type="ECO:0000259" key="8">
    <source>
        <dbReference type="PROSITE" id="PS50850"/>
    </source>
</evidence>
<gene>
    <name evidence="9" type="ORF">K490DRAFT_40566</name>
</gene>
<dbReference type="InterPro" id="IPR011701">
    <property type="entry name" value="MFS"/>
</dbReference>
<dbReference type="AlphaFoldDB" id="A0A9P4HWS7"/>
<dbReference type="PROSITE" id="PS50850">
    <property type="entry name" value="MFS"/>
    <property type="match status" value="1"/>
</dbReference>
<dbReference type="InterPro" id="IPR036259">
    <property type="entry name" value="MFS_trans_sf"/>
</dbReference>
<evidence type="ECO:0000256" key="4">
    <source>
        <dbReference type="ARBA" id="ARBA00022989"/>
    </source>
</evidence>
<feature type="transmembrane region" description="Helical" evidence="7">
    <location>
        <begin position="410"/>
        <end position="431"/>
    </location>
</feature>
<evidence type="ECO:0000313" key="10">
    <source>
        <dbReference type="Proteomes" id="UP000799776"/>
    </source>
</evidence>
<evidence type="ECO:0000256" key="1">
    <source>
        <dbReference type="ARBA" id="ARBA00004141"/>
    </source>
</evidence>
<accession>A0A9P4HWS7</accession>
<evidence type="ECO:0000256" key="6">
    <source>
        <dbReference type="SAM" id="MobiDB-lite"/>
    </source>
</evidence>
<dbReference type="EMBL" id="ML978717">
    <property type="protein sequence ID" value="KAF2088203.1"/>
    <property type="molecule type" value="Genomic_DNA"/>
</dbReference>
<keyword evidence="10" id="KW-1185">Reference proteome</keyword>
<dbReference type="GO" id="GO:0022857">
    <property type="term" value="F:transmembrane transporter activity"/>
    <property type="evidence" value="ECO:0007669"/>
    <property type="project" value="InterPro"/>
</dbReference>
<evidence type="ECO:0000313" key="9">
    <source>
        <dbReference type="EMBL" id="KAF2088203.1"/>
    </source>
</evidence>
<dbReference type="Pfam" id="PF07690">
    <property type="entry name" value="MFS_1"/>
    <property type="match status" value="1"/>
</dbReference>
<name>A0A9P4HWS7_9PEZI</name>
<reference evidence="9" key="1">
    <citation type="journal article" date="2020" name="Stud. Mycol.">
        <title>101 Dothideomycetes genomes: a test case for predicting lifestyles and emergence of pathogens.</title>
        <authorList>
            <person name="Haridas S."/>
            <person name="Albert R."/>
            <person name="Binder M."/>
            <person name="Bloem J."/>
            <person name="Labutti K."/>
            <person name="Salamov A."/>
            <person name="Andreopoulos B."/>
            <person name="Baker S."/>
            <person name="Barry K."/>
            <person name="Bills G."/>
            <person name="Bluhm B."/>
            <person name="Cannon C."/>
            <person name="Castanera R."/>
            <person name="Culley D."/>
            <person name="Daum C."/>
            <person name="Ezra D."/>
            <person name="Gonzalez J."/>
            <person name="Henrissat B."/>
            <person name="Kuo A."/>
            <person name="Liang C."/>
            <person name="Lipzen A."/>
            <person name="Lutzoni F."/>
            <person name="Magnuson J."/>
            <person name="Mondo S."/>
            <person name="Nolan M."/>
            <person name="Ohm R."/>
            <person name="Pangilinan J."/>
            <person name="Park H.-J."/>
            <person name="Ramirez L."/>
            <person name="Alfaro M."/>
            <person name="Sun H."/>
            <person name="Tritt A."/>
            <person name="Yoshinaga Y."/>
            <person name="Zwiers L.-H."/>
            <person name="Turgeon B."/>
            <person name="Goodwin S."/>
            <person name="Spatafora J."/>
            <person name="Crous P."/>
            <person name="Grigoriev I."/>
        </authorList>
    </citation>
    <scope>NUCLEOTIDE SEQUENCE</scope>
    <source>
        <strain evidence="9">CBS 121410</strain>
    </source>
</reference>
<feature type="transmembrane region" description="Helical" evidence="7">
    <location>
        <begin position="322"/>
        <end position="342"/>
    </location>
</feature>
<feature type="region of interest" description="Disordered" evidence="6">
    <location>
        <begin position="1"/>
        <end position="33"/>
    </location>
</feature>
<dbReference type="PANTHER" id="PTHR43791">
    <property type="entry name" value="PERMEASE-RELATED"/>
    <property type="match status" value="1"/>
</dbReference>
<keyword evidence="2" id="KW-0813">Transport</keyword>